<dbReference type="SUPFAM" id="SSF56672">
    <property type="entry name" value="DNA/RNA polymerases"/>
    <property type="match status" value="1"/>
</dbReference>
<comment type="caution">
    <text evidence="1">The sequence shown here is derived from an EMBL/GenBank/DDBJ whole genome shotgun (WGS) entry which is preliminary data.</text>
</comment>
<dbReference type="OrthoDB" id="6432507at2759"/>
<dbReference type="PANTHER" id="PTHR24559">
    <property type="entry name" value="TRANSPOSON TY3-I GAG-POL POLYPROTEIN"/>
    <property type="match status" value="1"/>
</dbReference>
<dbReference type="InterPro" id="IPR053134">
    <property type="entry name" value="RNA-dir_DNA_polymerase"/>
</dbReference>
<dbReference type="InterPro" id="IPR043502">
    <property type="entry name" value="DNA/RNA_pol_sf"/>
</dbReference>
<dbReference type="Gene3D" id="3.10.10.10">
    <property type="entry name" value="HIV Type 1 Reverse Transcriptase, subunit A, domain 1"/>
    <property type="match status" value="1"/>
</dbReference>
<evidence type="ECO:0000313" key="1">
    <source>
        <dbReference type="EMBL" id="GFT64058.1"/>
    </source>
</evidence>
<reference evidence="1" key="1">
    <citation type="submission" date="2020-08" db="EMBL/GenBank/DDBJ databases">
        <title>Multicomponent nature underlies the extraordinary mechanical properties of spider dragline silk.</title>
        <authorList>
            <person name="Kono N."/>
            <person name="Nakamura H."/>
            <person name="Mori M."/>
            <person name="Yoshida Y."/>
            <person name="Ohtoshi R."/>
            <person name="Malay A.D."/>
            <person name="Moran D.A.P."/>
            <person name="Tomita M."/>
            <person name="Numata K."/>
            <person name="Arakawa K."/>
        </authorList>
    </citation>
    <scope>NUCLEOTIDE SEQUENCE</scope>
</reference>
<name>A0A8X6PD77_NEPPI</name>
<protein>
    <submittedName>
        <fullName evidence="1">Transposon Ty3-I Gag-Pol polyprotein</fullName>
    </submittedName>
</protein>
<keyword evidence="2" id="KW-1185">Reference proteome</keyword>
<organism evidence="1 2">
    <name type="scientific">Nephila pilipes</name>
    <name type="common">Giant wood spider</name>
    <name type="synonym">Nephila maculata</name>
    <dbReference type="NCBI Taxonomy" id="299642"/>
    <lineage>
        <taxon>Eukaryota</taxon>
        <taxon>Metazoa</taxon>
        <taxon>Ecdysozoa</taxon>
        <taxon>Arthropoda</taxon>
        <taxon>Chelicerata</taxon>
        <taxon>Arachnida</taxon>
        <taxon>Araneae</taxon>
        <taxon>Araneomorphae</taxon>
        <taxon>Entelegynae</taxon>
        <taxon>Araneoidea</taxon>
        <taxon>Nephilidae</taxon>
        <taxon>Nephila</taxon>
    </lineage>
</organism>
<gene>
    <name evidence="1" type="primary">TY3B-I_1044</name>
    <name evidence="1" type="ORF">NPIL_672541</name>
</gene>
<dbReference type="Gene3D" id="3.30.70.270">
    <property type="match status" value="1"/>
</dbReference>
<evidence type="ECO:0000313" key="2">
    <source>
        <dbReference type="Proteomes" id="UP000887013"/>
    </source>
</evidence>
<dbReference type="InterPro" id="IPR043128">
    <property type="entry name" value="Rev_trsase/Diguanyl_cyclase"/>
</dbReference>
<dbReference type="GO" id="GO:0071897">
    <property type="term" value="P:DNA biosynthetic process"/>
    <property type="evidence" value="ECO:0007669"/>
    <property type="project" value="UniProtKB-ARBA"/>
</dbReference>
<dbReference type="Proteomes" id="UP000887013">
    <property type="component" value="Unassembled WGS sequence"/>
</dbReference>
<accession>A0A8X6PD77</accession>
<proteinExistence type="predicted"/>
<dbReference type="AlphaFoldDB" id="A0A8X6PD77"/>
<dbReference type="EMBL" id="BMAW01019562">
    <property type="protein sequence ID" value="GFT64058.1"/>
    <property type="molecule type" value="Genomic_DNA"/>
</dbReference>
<sequence>MIKLNHIRLSKTAYPSPLHMVPKKGSFEWRLVGYYRALNAQTIKEMYPISCIMDFTVELQSKPMFSHIDLVKANSQIPINPADVYETAICPSSLFESLRMHFSICNVSSTFQRFILDTYHLLMLLM</sequence>
<dbReference type="PANTHER" id="PTHR24559:SF444">
    <property type="entry name" value="REVERSE TRANSCRIPTASE DOMAIN-CONTAINING PROTEIN"/>
    <property type="match status" value="1"/>
</dbReference>